<reference evidence="2" key="1">
    <citation type="journal article" date="2020" name="bioRxiv">
        <title>A rank-normalized archaeal taxonomy based on genome phylogeny resolves widespread incomplete and uneven classifications.</title>
        <authorList>
            <person name="Rinke C."/>
            <person name="Chuvochina M."/>
            <person name="Mussig A.J."/>
            <person name="Chaumeil P.-A."/>
            <person name="Waite D.W."/>
            <person name="Whitman W.B."/>
            <person name="Parks D.H."/>
            <person name="Hugenholtz P."/>
        </authorList>
    </citation>
    <scope>NUCLEOTIDE SEQUENCE [LARGE SCALE GENOMIC DNA]</scope>
</reference>
<evidence type="ECO:0000313" key="2">
    <source>
        <dbReference type="Proteomes" id="UP000538031"/>
    </source>
</evidence>
<comment type="caution">
    <text evidence="1">The sequence shown here is derived from an EMBL/GenBank/DDBJ whole genome shotgun (WGS) entry which is preliminary data.</text>
</comment>
<proteinExistence type="predicted"/>
<accession>A0A7J4MVG7</accession>
<name>A0A7J4MVG7_METTF</name>
<dbReference type="Proteomes" id="UP000538031">
    <property type="component" value="Unassembled WGS sequence"/>
</dbReference>
<evidence type="ECO:0000313" key="1">
    <source>
        <dbReference type="EMBL" id="HIH64442.1"/>
    </source>
</evidence>
<dbReference type="AlphaFoldDB" id="A0A7J4MVG7"/>
<sequence>MCLVGGTMKRLFCPLCRANVVAEVYGNQRAHFYYIVCPSCGARICLEGGR</sequence>
<dbReference type="EMBL" id="DUHT01000026">
    <property type="protein sequence ID" value="HIH64442.1"/>
    <property type="molecule type" value="Genomic_DNA"/>
</dbReference>
<gene>
    <name evidence="1" type="ORF">HA285_02385</name>
</gene>
<protein>
    <submittedName>
        <fullName evidence="1">Uncharacterized protein</fullName>
    </submittedName>
</protein>
<organism evidence="1 2">
    <name type="scientific">Methanothermobacter thermautotrophicus</name>
    <name type="common">Methanobacterium thermoformicicum</name>
    <dbReference type="NCBI Taxonomy" id="145262"/>
    <lineage>
        <taxon>Archaea</taxon>
        <taxon>Methanobacteriati</taxon>
        <taxon>Methanobacteriota</taxon>
        <taxon>Methanomada group</taxon>
        <taxon>Methanobacteria</taxon>
        <taxon>Methanobacteriales</taxon>
        <taxon>Methanobacteriaceae</taxon>
        <taxon>Methanothermobacter</taxon>
    </lineage>
</organism>